<evidence type="ECO:0000313" key="12">
    <source>
        <dbReference type="Proteomes" id="UP000182491"/>
    </source>
</evidence>
<keyword evidence="12" id="KW-1185">Reference proteome</keyword>
<evidence type="ECO:0000313" key="11">
    <source>
        <dbReference type="EMBL" id="SFU97191.1"/>
    </source>
</evidence>
<keyword evidence="5" id="KW-0418">Kinase</keyword>
<dbReference type="PROSITE" id="PS50113">
    <property type="entry name" value="PAC"/>
    <property type="match status" value="2"/>
</dbReference>
<evidence type="ECO:0000256" key="6">
    <source>
        <dbReference type="SAM" id="Coils"/>
    </source>
</evidence>
<feature type="domain" description="PAS" evidence="9">
    <location>
        <begin position="761"/>
        <end position="834"/>
    </location>
</feature>
<name>A0A1I7KI96_9BACT</name>
<dbReference type="Pfam" id="PF02518">
    <property type="entry name" value="HATPase_c"/>
    <property type="match status" value="1"/>
</dbReference>
<dbReference type="InterPro" id="IPR013767">
    <property type="entry name" value="PAS_fold"/>
</dbReference>
<dbReference type="Pfam" id="PF00989">
    <property type="entry name" value="PAS"/>
    <property type="match status" value="1"/>
</dbReference>
<dbReference type="GO" id="GO:0000155">
    <property type="term" value="F:phosphorelay sensor kinase activity"/>
    <property type="evidence" value="ECO:0007669"/>
    <property type="project" value="InterPro"/>
</dbReference>
<feature type="domain" description="PAC" evidence="10">
    <location>
        <begin position="836"/>
        <end position="888"/>
    </location>
</feature>
<dbReference type="Gene3D" id="3.30.565.10">
    <property type="entry name" value="Histidine kinase-like ATPase, C-terminal domain"/>
    <property type="match status" value="1"/>
</dbReference>
<dbReference type="InterPro" id="IPR003661">
    <property type="entry name" value="HisK_dim/P_dom"/>
</dbReference>
<feature type="domain" description="PAC" evidence="10">
    <location>
        <begin position="708"/>
        <end position="760"/>
    </location>
</feature>
<feature type="transmembrane region" description="Helical" evidence="7">
    <location>
        <begin position="21"/>
        <end position="44"/>
    </location>
</feature>
<feature type="domain" description="PAS" evidence="9">
    <location>
        <begin position="253"/>
        <end position="324"/>
    </location>
</feature>
<dbReference type="InterPro" id="IPR000700">
    <property type="entry name" value="PAS-assoc_C"/>
</dbReference>
<dbReference type="InterPro" id="IPR001610">
    <property type="entry name" value="PAC"/>
</dbReference>
<dbReference type="InterPro" id="IPR000014">
    <property type="entry name" value="PAS"/>
</dbReference>
<dbReference type="CDD" id="cd00130">
    <property type="entry name" value="PAS"/>
    <property type="match status" value="3"/>
</dbReference>
<dbReference type="InterPro" id="IPR005467">
    <property type="entry name" value="His_kinase_dom"/>
</dbReference>
<dbReference type="SUPFAM" id="SSF55874">
    <property type="entry name" value="ATPase domain of HSP90 chaperone/DNA topoisomerase II/histidine kinase"/>
    <property type="match status" value="1"/>
</dbReference>
<evidence type="ECO:0000256" key="5">
    <source>
        <dbReference type="ARBA" id="ARBA00022777"/>
    </source>
</evidence>
<evidence type="ECO:0000256" key="7">
    <source>
        <dbReference type="SAM" id="Phobius"/>
    </source>
</evidence>
<evidence type="ECO:0000256" key="2">
    <source>
        <dbReference type="ARBA" id="ARBA00012438"/>
    </source>
</evidence>
<dbReference type="Gene3D" id="3.30.450.20">
    <property type="entry name" value="PAS domain"/>
    <property type="match status" value="5"/>
</dbReference>
<dbReference type="Proteomes" id="UP000182491">
    <property type="component" value="Unassembled WGS sequence"/>
</dbReference>
<dbReference type="InterPro" id="IPR035965">
    <property type="entry name" value="PAS-like_dom_sf"/>
</dbReference>
<evidence type="ECO:0000256" key="4">
    <source>
        <dbReference type="ARBA" id="ARBA00022679"/>
    </source>
</evidence>
<dbReference type="PROSITE" id="PS50109">
    <property type="entry name" value="HIS_KIN"/>
    <property type="match status" value="1"/>
</dbReference>
<dbReference type="PANTHER" id="PTHR43304:SF1">
    <property type="entry name" value="PAC DOMAIN-CONTAINING PROTEIN"/>
    <property type="match status" value="1"/>
</dbReference>
<dbReference type="EMBL" id="FPCA01000005">
    <property type="protein sequence ID" value="SFU97191.1"/>
    <property type="molecule type" value="Genomic_DNA"/>
</dbReference>
<dbReference type="SUPFAM" id="SSF55785">
    <property type="entry name" value="PYP-like sensor domain (PAS domain)"/>
    <property type="match status" value="5"/>
</dbReference>
<dbReference type="InterPro" id="IPR052162">
    <property type="entry name" value="Sensor_kinase/Photoreceptor"/>
</dbReference>
<dbReference type="Pfam" id="PF12729">
    <property type="entry name" value="4HB_MCP_1"/>
    <property type="match status" value="1"/>
</dbReference>
<keyword evidence="7" id="KW-0472">Membrane</keyword>
<feature type="domain" description="PAS" evidence="9">
    <location>
        <begin position="379"/>
        <end position="456"/>
    </location>
</feature>
<feature type="coiled-coil region" evidence="6">
    <location>
        <begin position="226"/>
        <end position="263"/>
    </location>
</feature>
<organism evidence="11 12">
    <name type="scientific">Pontibacter akesuensis</name>
    <dbReference type="NCBI Taxonomy" id="388950"/>
    <lineage>
        <taxon>Bacteria</taxon>
        <taxon>Pseudomonadati</taxon>
        <taxon>Bacteroidota</taxon>
        <taxon>Cytophagia</taxon>
        <taxon>Cytophagales</taxon>
        <taxon>Hymenobacteraceae</taxon>
        <taxon>Pontibacter</taxon>
    </lineage>
</organism>
<keyword evidence="7" id="KW-1133">Transmembrane helix</keyword>
<evidence type="ECO:0000259" key="10">
    <source>
        <dbReference type="PROSITE" id="PS50113"/>
    </source>
</evidence>
<dbReference type="InterPro" id="IPR036097">
    <property type="entry name" value="HisK_dim/P_sf"/>
</dbReference>
<protein>
    <recommendedName>
        <fullName evidence="2">histidine kinase</fullName>
        <ecNumber evidence="2">2.7.13.3</ecNumber>
    </recommendedName>
</protein>
<evidence type="ECO:0000259" key="8">
    <source>
        <dbReference type="PROSITE" id="PS50109"/>
    </source>
</evidence>
<keyword evidence="6" id="KW-0175">Coiled coil</keyword>
<dbReference type="SMART" id="SM00091">
    <property type="entry name" value="PAS"/>
    <property type="match status" value="5"/>
</dbReference>
<evidence type="ECO:0000256" key="3">
    <source>
        <dbReference type="ARBA" id="ARBA00022553"/>
    </source>
</evidence>
<dbReference type="InterPro" id="IPR013656">
    <property type="entry name" value="PAS_4"/>
</dbReference>
<gene>
    <name evidence="11" type="ORF">SAMN04487941_3778</name>
</gene>
<accession>A0A1I7KI96</accession>
<dbReference type="PROSITE" id="PS50112">
    <property type="entry name" value="PAS"/>
    <property type="match status" value="4"/>
</dbReference>
<evidence type="ECO:0000256" key="1">
    <source>
        <dbReference type="ARBA" id="ARBA00000085"/>
    </source>
</evidence>
<dbReference type="Pfam" id="PF08448">
    <property type="entry name" value="PAS_4"/>
    <property type="match status" value="1"/>
</dbReference>
<dbReference type="Pfam" id="PF08447">
    <property type="entry name" value="PAS_3"/>
    <property type="match status" value="2"/>
</dbReference>
<dbReference type="PANTHER" id="PTHR43304">
    <property type="entry name" value="PHYTOCHROME-LIKE PROTEIN CPH1"/>
    <property type="match status" value="1"/>
</dbReference>
<dbReference type="Gene3D" id="2.10.70.100">
    <property type="match status" value="1"/>
</dbReference>
<dbReference type="EC" id="2.7.13.3" evidence="2"/>
<proteinExistence type="predicted"/>
<dbReference type="InterPro" id="IPR003594">
    <property type="entry name" value="HATPase_dom"/>
</dbReference>
<keyword evidence="4" id="KW-0808">Transferase</keyword>
<dbReference type="NCBIfam" id="TIGR00229">
    <property type="entry name" value="sensory_box"/>
    <property type="match status" value="3"/>
</dbReference>
<dbReference type="AlphaFoldDB" id="A0A1I7KI96"/>
<sequence>MYTLSLKTNKQSGNSRHQLTIRSLGVSFLLLVVVLVGVCLYSYIRANQVRNEYSNNVFRTYKQLELVNELLNNKEQTQTLLQLHLLADSAATKNSLRQEVAVITMENEAILLELDAIIVDTARRQLLKELVEERRQYKMQADSLLTLSDMKLTAEAQSYAKGTLAPFYSSHQLKLVKLSDGIASSSRKRTQEAISGFSSIVDDYALLLLLAISASVWAAFVLSKVFKRLHQENNTLNEEVNERKELQQALEDSQMQYKRLFNRNPVPMWVYDQSSLRFLEVNKAAVQEYGYTREEFMGMTLLDIRPEEEVEKLMQRMHSIDKASDAGSKGYIHKHKDGHLFKVELKSHALPRQNGIYPRLVVAVNVQEREQAMEQMEKSARQLHEVSSSLPGAVFQFQMGPDHSTSFPYVSEGITNLCGVAPAEVYQDPSILFSNLHPDDLPTVHQSILDSYLNLTPWIAELRVWKPDLNKYGWVRGHSLPTCKGKGTVTWNGTFIDISGQKEAQEQLTRNEANLRALLDSSPQAIYLLDTQRRIVAFNAVAQEEVQRLSLQELATGQDILDIIDPEQQGQFRDNHAKAMQGLTIQYEQGTGGFWHEITFKPVFDGKGQVINVTLSVYNRTDQKRAIETIKRNETQLAKAQRLAKIGSWEYDLQKDVLTMSRTLYDLCGFAYPDFVPTLRSLAPFLHPGDSQATLKLVADIACGKEDLTYEHRIILQDGSTKYLYHITETICDEEGNPVLVTGTTQDITDRKLAERDVTEAKNLLQSTIENIPEVIFSTDTDFVMTYMSPQCRDVTGYSEESFIGNKLIWQNIIYSADKEVLLQEVLPKVLAGQQQQHEARIVTPDAGIKWVLLRLSPKKNENGSVVRIDGAASDITQNKETEAKRLKLTEQLLKQNQNLQQFAYIVSHNMRAPIANLLGLVSIYNRQTPQIPTNNLVIDNIVTSAQLLDTTIRDLNDLLTMRSEAEAAQEQVCFQELADDVLASLKPEIEACGACITYSFDLAPSTVAVRSYVHSILYNLVSNAIKFRKPDQKLIVSINTYEVNNYLCLSIRDNGLGIDLEKQNGKVFGLYKRFHHKIEGKGIGLHLVKTQAELLGGKVEVESQPSMGTTFYVYLKLQKYHEHLKESSFN</sequence>
<dbReference type="CDD" id="cd00082">
    <property type="entry name" value="HisKA"/>
    <property type="match status" value="1"/>
</dbReference>
<dbReference type="SMART" id="SM00086">
    <property type="entry name" value="PAC"/>
    <property type="match status" value="4"/>
</dbReference>
<dbReference type="SMART" id="SM00387">
    <property type="entry name" value="HATPase_c"/>
    <property type="match status" value="1"/>
</dbReference>
<dbReference type="InterPro" id="IPR036890">
    <property type="entry name" value="HATPase_C_sf"/>
</dbReference>
<dbReference type="InterPro" id="IPR013655">
    <property type="entry name" value="PAS_fold_3"/>
</dbReference>
<keyword evidence="7" id="KW-0812">Transmembrane</keyword>
<feature type="domain" description="PAS" evidence="9">
    <location>
        <begin position="511"/>
        <end position="583"/>
    </location>
</feature>
<keyword evidence="3" id="KW-0597">Phosphoprotein</keyword>
<dbReference type="GO" id="GO:0006355">
    <property type="term" value="P:regulation of DNA-templated transcription"/>
    <property type="evidence" value="ECO:0007669"/>
    <property type="project" value="InterPro"/>
</dbReference>
<dbReference type="PRINTS" id="PR00344">
    <property type="entry name" value="BCTRLSENSOR"/>
</dbReference>
<dbReference type="InterPro" id="IPR024478">
    <property type="entry name" value="HlyB_4HB_MCP"/>
</dbReference>
<feature type="domain" description="Histidine kinase" evidence="8">
    <location>
        <begin position="906"/>
        <end position="1120"/>
    </location>
</feature>
<feature type="transmembrane region" description="Helical" evidence="7">
    <location>
        <begin position="204"/>
        <end position="222"/>
    </location>
</feature>
<reference evidence="12" key="1">
    <citation type="submission" date="2016-10" db="EMBL/GenBank/DDBJ databases">
        <authorList>
            <person name="Varghese N."/>
        </authorList>
    </citation>
    <scope>NUCLEOTIDE SEQUENCE [LARGE SCALE GENOMIC DNA]</scope>
    <source>
        <strain evidence="12">DSM 18820</strain>
    </source>
</reference>
<comment type="catalytic activity">
    <reaction evidence="1">
        <text>ATP + protein L-histidine = ADP + protein N-phospho-L-histidine.</text>
        <dbReference type="EC" id="2.7.13.3"/>
    </reaction>
</comment>
<dbReference type="Gene3D" id="1.10.287.130">
    <property type="match status" value="1"/>
</dbReference>
<evidence type="ECO:0000259" key="9">
    <source>
        <dbReference type="PROSITE" id="PS50112"/>
    </source>
</evidence>
<dbReference type="InterPro" id="IPR004358">
    <property type="entry name" value="Sig_transdc_His_kin-like_C"/>
</dbReference>
<dbReference type="SUPFAM" id="SSF47384">
    <property type="entry name" value="Homodimeric domain of signal transducing histidine kinase"/>
    <property type="match status" value="1"/>
</dbReference>
<dbReference type="STRING" id="388950.GCA_001611675_03114"/>